<dbReference type="AlphaFoldDB" id="A0AAE1CM42"/>
<evidence type="ECO:0000313" key="2">
    <source>
        <dbReference type="EMBL" id="KAK3709326.1"/>
    </source>
</evidence>
<keyword evidence="3" id="KW-1185">Reference proteome</keyword>
<comment type="caution">
    <text evidence="2">The sequence shown here is derived from an EMBL/GenBank/DDBJ whole genome shotgun (WGS) entry which is preliminary data.</text>
</comment>
<feature type="region of interest" description="Disordered" evidence="1">
    <location>
        <begin position="72"/>
        <end position="94"/>
    </location>
</feature>
<gene>
    <name evidence="2" type="ORF">RRG08_052862</name>
</gene>
<organism evidence="2 3">
    <name type="scientific">Elysia crispata</name>
    <name type="common">lettuce slug</name>
    <dbReference type="NCBI Taxonomy" id="231223"/>
    <lineage>
        <taxon>Eukaryota</taxon>
        <taxon>Metazoa</taxon>
        <taxon>Spiralia</taxon>
        <taxon>Lophotrochozoa</taxon>
        <taxon>Mollusca</taxon>
        <taxon>Gastropoda</taxon>
        <taxon>Heterobranchia</taxon>
        <taxon>Euthyneura</taxon>
        <taxon>Panpulmonata</taxon>
        <taxon>Sacoglossa</taxon>
        <taxon>Placobranchoidea</taxon>
        <taxon>Plakobranchidae</taxon>
        <taxon>Elysia</taxon>
    </lineage>
</organism>
<feature type="compositionally biased region" description="Polar residues" evidence="1">
    <location>
        <begin position="76"/>
        <end position="87"/>
    </location>
</feature>
<evidence type="ECO:0000256" key="1">
    <source>
        <dbReference type="SAM" id="MobiDB-lite"/>
    </source>
</evidence>
<accession>A0AAE1CM42</accession>
<name>A0AAE1CM42_9GAST</name>
<evidence type="ECO:0000313" key="3">
    <source>
        <dbReference type="Proteomes" id="UP001283361"/>
    </source>
</evidence>
<proteinExistence type="predicted"/>
<feature type="region of interest" description="Disordered" evidence="1">
    <location>
        <begin position="1"/>
        <end position="20"/>
    </location>
</feature>
<sequence length="134" mass="14688">MLSPSLLAHSPFASRPRSSLGRKLNKLPEVTCVLHTRSPISGKTKSCVRTERKTSLRGRLRLLIIFLGKTERQEGDTSCSLRPQGRSSLDYRTGPDGTRWARELVDTSRAGSRRGVLSPNQGVLVGDISGANLF</sequence>
<dbReference type="Proteomes" id="UP001283361">
    <property type="component" value="Unassembled WGS sequence"/>
</dbReference>
<protein>
    <submittedName>
        <fullName evidence="2">Uncharacterized protein</fullName>
    </submittedName>
</protein>
<dbReference type="EMBL" id="JAWDGP010007670">
    <property type="protein sequence ID" value="KAK3709326.1"/>
    <property type="molecule type" value="Genomic_DNA"/>
</dbReference>
<reference evidence="2" key="1">
    <citation type="journal article" date="2023" name="G3 (Bethesda)">
        <title>A reference genome for the long-term kleptoplast-retaining sea slug Elysia crispata morphotype clarki.</title>
        <authorList>
            <person name="Eastman K.E."/>
            <person name="Pendleton A.L."/>
            <person name="Shaikh M.A."/>
            <person name="Suttiyut T."/>
            <person name="Ogas R."/>
            <person name="Tomko P."/>
            <person name="Gavelis G."/>
            <person name="Widhalm J.R."/>
            <person name="Wisecaver J.H."/>
        </authorList>
    </citation>
    <scope>NUCLEOTIDE SEQUENCE</scope>
    <source>
        <strain evidence="2">ECLA1</strain>
    </source>
</reference>